<feature type="domain" description="Caspase family p20" evidence="2">
    <location>
        <begin position="28"/>
        <end position="138"/>
    </location>
</feature>
<dbReference type="InterPro" id="IPR015917">
    <property type="entry name" value="Pept_C14A"/>
</dbReference>
<keyword evidence="4" id="KW-1185">Reference proteome</keyword>
<dbReference type="SUPFAM" id="SSF52129">
    <property type="entry name" value="Caspase-like"/>
    <property type="match status" value="1"/>
</dbReference>
<sequence>PVPLTPDPQPLPAYDMSGARRALTLCVLEDRPGAENDIEALDRMYTTFEFQNTLVKDPTASQFRTELVSFRERIDQIRGPVSCCFVVIMAHGDSGVVKAADGQYVNLEELFAEMTNETCRALRGKPKVFIIQACRGGESAAQIPPPLSGEPSTRFNSFIPTPPPWPRLHRVARRSSPSTLYLTCKQRLKNTEVAKSSTEKLGKARIKDAPATLTLPCCVQQPEVQAAVPAQYITHNPTHSSPCTQALPYQRKGGIWLNLSFTST</sequence>
<dbReference type="InterPro" id="IPR033139">
    <property type="entry name" value="Caspase_cys_AS"/>
</dbReference>
<dbReference type="InterPro" id="IPR001309">
    <property type="entry name" value="Pept_C14_p20"/>
</dbReference>
<dbReference type="Proteomes" id="UP000472274">
    <property type="component" value="Unplaced"/>
</dbReference>
<dbReference type="PROSITE" id="PS01122">
    <property type="entry name" value="CASPASE_CYS"/>
    <property type="match status" value="1"/>
</dbReference>
<reference evidence="3" key="2">
    <citation type="submission" date="2025-09" db="UniProtKB">
        <authorList>
            <consortium name="Ensembl"/>
        </authorList>
    </citation>
    <scope>IDENTIFICATION</scope>
</reference>
<reference evidence="3" key="1">
    <citation type="submission" date="2025-08" db="UniProtKB">
        <authorList>
            <consortium name="Ensembl"/>
        </authorList>
    </citation>
    <scope>IDENTIFICATION</scope>
</reference>
<dbReference type="PANTHER" id="PTHR10454">
    <property type="entry name" value="CASPASE"/>
    <property type="match status" value="1"/>
</dbReference>
<evidence type="ECO:0000313" key="3">
    <source>
        <dbReference type="Ensembl" id="ENSTMTP00000022333.1"/>
    </source>
</evidence>
<evidence type="ECO:0000256" key="1">
    <source>
        <dbReference type="ARBA" id="ARBA00010134"/>
    </source>
</evidence>
<evidence type="ECO:0000313" key="4">
    <source>
        <dbReference type="Proteomes" id="UP000472274"/>
    </source>
</evidence>
<dbReference type="Pfam" id="PF00656">
    <property type="entry name" value="Peptidase_C14"/>
    <property type="match status" value="1"/>
</dbReference>
<name>A0A674JNN6_9SAUR</name>
<organism evidence="3 4">
    <name type="scientific">Terrapene triunguis</name>
    <name type="common">Three-toed box turtle</name>
    <dbReference type="NCBI Taxonomy" id="2587831"/>
    <lineage>
        <taxon>Eukaryota</taxon>
        <taxon>Metazoa</taxon>
        <taxon>Chordata</taxon>
        <taxon>Craniata</taxon>
        <taxon>Vertebrata</taxon>
        <taxon>Euteleostomi</taxon>
        <taxon>Archelosauria</taxon>
        <taxon>Testudinata</taxon>
        <taxon>Testudines</taxon>
        <taxon>Cryptodira</taxon>
        <taxon>Durocryptodira</taxon>
        <taxon>Testudinoidea</taxon>
        <taxon>Emydidae</taxon>
        <taxon>Terrapene</taxon>
    </lineage>
</organism>
<dbReference type="InParanoid" id="A0A674JNN6"/>
<dbReference type="Ensembl" id="ENSTMTT00000023127.1">
    <property type="protein sequence ID" value="ENSTMTP00000022333.1"/>
    <property type="gene ID" value="ENSTMTG00000016309.1"/>
</dbReference>
<dbReference type="Gene3D" id="3.40.50.1460">
    <property type="match status" value="1"/>
</dbReference>
<dbReference type="SMART" id="SM00115">
    <property type="entry name" value="CASc"/>
    <property type="match status" value="1"/>
</dbReference>
<dbReference type="InterPro" id="IPR002398">
    <property type="entry name" value="Pept_C14"/>
</dbReference>
<dbReference type="PRINTS" id="PR00376">
    <property type="entry name" value="IL1BCENZYME"/>
</dbReference>
<protein>
    <recommendedName>
        <fullName evidence="2">Caspase family p20 domain-containing protein</fullName>
    </recommendedName>
</protein>
<dbReference type="InterPro" id="IPR011600">
    <property type="entry name" value="Pept_C14_caspase"/>
</dbReference>
<gene>
    <name evidence="3" type="primary">LOC113409065</name>
</gene>
<dbReference type="PROSITE" id="PS50208">
    <property type="entry name" value="CASPASE_P20"/>
    <property type="match status" value="1"/>
</dbReference>
<dbReference type="GO" id="GO:0043525">
    <property type="term" value="P:positive regulation of neuron apoptotic process"/>
    <property type="evidence" value="ECO:0007669"/>
    <property type="project" value="TreeGrafter"/>
</dbReference>
<dbReference type="GO" id="GO:0006508">
    <property type="term" value="P:proteolysis"/>
    <property type="evidence" value="ECO:0007669"/>
    <property type="project" value="InterPro"/>
</dbReference>
<dbReference type="GO" id="GO:0005829">
    <property type="term" value="C:cytosol"/>
    <property type="evidence" value="ECO:0007669"/>
    <property type="project" value="TreeGrafter"/>
</dbReference>
<dbReference type="InterPro" id="IPR029030">
    <property type="entry name" value="Caspase-like_dom_sf"/>
</dbReference>
<proteinExistence type="inferred from homology"/>
<comment type="similarity">
    <text evidence="1">Belongs to the peptidase C14A family.</text>
</comment>
<dbReference type="PANTHER" id="PTHR10454:SF131">
    <property type="entry name" value="CASPASE-14"/>
    <property type="match status" value="1"/>
</dbReference>
<dbReference type="GeneTree" id="ENSGT00940000162117"/>
<dbReference type="GO" id="GO:0004197">
    <property type="term" value="F:cysteine-type endopeptidase activity"/>
    <property type="evidence" value="ECO:0007669"/>
    <property type="project" value="InterPro"/>
</dbReference>
<evidence type="ECO:0000259" key="2">
    <source>
        <dbReference type="PROSITE" id="PS50208"/>
    </source>
</evidence>
<dbReference type="AlphaFoldDB" id="A0A674JNN6"/>
<accession>A0A674JNN6</accession>